<gene>
    <name evidence="2" type="ORF">Lbru_1259</name>
</gene>
<evidence type="ECO:0000256" key="1">
    <source>
        <dbReference type="SAM" id="Phobius"/>
    </source>
</evidence>
<feature type="transmembrane region" description="Helical" evidence="1">
    <location>
        <begin position="21"/>
        <end position="42"/>
    </location>
</feature>
<organism evidence="2 3">
    <name type="scientific">Legionella brunensis</name>
    <dbReference type="NCBI Taxonomy" id="29422"/>
    <lineage>
        <taxon>Bacteria</taxon>
        <taxon>Pseudomonadati</taxon>
        <taxon>Pseudomonadota</taxon>
        <taxon>Gammaproteobacteria</taxon>
        <taxon>Legionellales</taxon>
        <taxon>Legionellaceae</taxon>
        <taxon>Legionella</taxon>
    </lineage>
</organism>
<feature type="transmembrane region" description="Helical" evidence="1">
    <location>
        <begin position="82"/>
        <end position="102"/>
    </location>
</feature>
<name>A0A0W0SP17_9GAMM</name>
<dbReference type="EMBL" id="LNXV01000008">
    <property type="protein sequence ID" value="KTC85044.1"/>
    <property type="molecule type" value="Genomic_DNA"/>
</dbReference>
<reference evidence="2 3" key="1">
    <citation type="submission" date="2015-11" db="EMBL/GenBank/DDBJ databases">
        <title>Genomic analysis of 38 Legionella species identifies large and diverse effector repertoires.</title>
        <authorList>
            <person name="Burstein D."/>
            <person name="Amaro F."/>
            <person name="Zusman T."/>
            <person name="Lifshitz Z."/>
            <person name="Cohen O."/>
            <person name="Gilbert J.A."/>
            <person name="Pupko T."/>
            <person name="Shuman H.A."/>
            <person name="Segal G."/>
        </authorList>
    </citation>
    <scope>NUCLEOTIDE SEQUENCE [LARGE SCALE GENOMIC DNA]</scope>
    <source>
        <strain evidence="2 3">ATCC 43878</strain>
    </source>
</reference>
<feature type="transmembrane region" description="Helical" evidence="1">
    <location>
        <begin position="281"/>
        <end position="297"/>
    </location>
</feature>
<dbReference type="RefSeq" id="WP_238583834.1">
    <property type="nucleotide sequence ID" value="NZ_CAAAHU010000006.1"/>
</dbReference>
<feature type="transmembrane region" description="Helical" evidence="1">
    <location>
        <begin position="255"/>
        <end position="275"/>
    </location>
</feature>
<evidence type="ECO:0000313" key="3">
    <source>
        <dbReference type="Proteomes" id="UP000054742"/>
    </source>
</evidence>
<feature type="transmembrane region" description="Helical" evidence="1">
    <location>
        <begin position="304"/>
        <end position="324"/>
    </location>
</feature>
<dbReference type="Proteomes" id="UP000054742">
    <property type="component" value="Unassembled WGS sequence"/>
</dbReference>
<feature type="transmembrane region" description="Helical" evidence="1">
    <location>
        <begin position="167"/>
        <end position="193"/>
    </location>
</feature>
<sequence length="371" mass="42841">MNLELNLAMMNKDLLSYKSRFITIILLLGYALLHIKLTGYYVDATLDKLLAFSARLPFGQRFLVPAIAHGLAFVLPLKAQELFLITELIMISLFYIVLIKLLGQAFNAKQSQVLGWLFLLLLPLATVVNYRFTINGEATVYYPYDSATLFFMTAGFLLCLRAQWRYFIPLVFLATFNRESSLLLVLIIPALHWQKLRAAITPMLLSLVAYLLARIIILLLVQDLPGNVFELYYRTSGHTHYEVNLMWLFEDENILLFYFCFAGLPLFWFGFYDYMPVQYRPLRYVMLFYFLVLLLVGNFMEARIFIEIVALLYFPICVAISRWLQGCSPFLPSATGALYYLDRYLILGVLALTVLLRNLINPVILLFANPI</sequence>
<protein>
    <submittedName>
        <fullName evidence="2">Uncharacterized protein</fullName>
    </submittedName>
</protein>
<keyword evidence="1" id="KW-1133">Transmembrane helix</keyword>
<dbReference type="PATRIC" id="fig|29422.6.peg.1334"/>
<comment type="caution">
    <text evidence="2">The sequence shown here is derived from an EMBL/GenBank/DDBJ whole genome shotgun (WGS) entry which is preliminary data.</text>
</comment>
<evidence type="ECO:0000313" key="2">
    <source>
        <dbReference type="EMBL" id="KTC85044.1"/>
    </source>
</evidence>
<keyword evidence="1" id="KW-0472">Membrane</keyword>
<feature type="transmembrane region" description="Helical" evidence="1">
    <location>
        <begin position="344"/>
        <end position="368"/>
    </location>
</feature>
<feature type="transmembrane region" description="Helical" evidence="1">
    <location>
        <begin position="199"/>
        <end position="221"/>
    </location>
</feature>
<keyword evidence="1" id="KW-0812">Transmembrane</keyword>
<accession>A0A0W0SP17</accession>
<dbReference type="AlphaFoldDB" id="A0A0W0SP17"/>
<feature type="transmembrane region" description="Helical" evidence="1">
    <location>
        <begin position="114"/>
        <end position="134"/>
    </location>
</feature>
<feature type="transmembrane region" description="Helical" evidence="1">
    <location>
        <begin position="140"/>
        <end position="160"/>
    </location>
</feature>
<proteinExistence type="predicted"/>
<keyword evidence="3" id="KW-1185">Reference proteome</keyword>